<gene>
    <name evidence="1" type="ORF">HAX54_045731</name>
</gene>
<proteinExistence type="predicted"/>
<keyword evidence="2" id="KW-1185">Reference proteome</keyword>
<evidence type="ECO:0000313" key="1">
    <source>
        <dbReference type="EMBL" id="MCD7461247.1"/>
    </source>
</evidence>
<dbReference type="Proteomes" id="UP000823775">
    <property type="component" value="Unassembled WGS sequence"/>
</dbReference>
<name>A0ABS8SQP9_DATST</name>
<reference evidence="1 2" key="1">
    <citation type="journal article" date="2021" name="BMC Genomics">
        <title>Datura genome reveals duplications of psychoactive alkaloid biosynthetic genes and high mutation rate following tissue culture.</title>
        <authorList>
            <person name="Rajewski A."/>
            <person name="Carter-House D."/>
            <person name="Stajich J."/>
            <person name="Litt A."/>
        </authorList>
    </citation>
    <scope>NUCLEOTIDE SEQUENCE [LARGE SCALE GENOMIC DNA]</scope>
    <source>
        <strain evidence="1">AR-01</strain>
    </source>
</reference>
<feature type="non-terminal residue" evidence="1">
    <location>
        <position position="1"/>
    </location>
</feature>
<accession>A0ABS8SQP9</accession>
<sequence length="50" mass="5553">KGIKKILKTVSPGSKMPQVSREGIQQFFFLSGFEDKEVDEFSDGSDEASK</sequence>
<comment type="caution">
    <text evidence="1">The sequence shown here is derived from an EMBL/GenBank/DDBJ whole genome shotgun (WGS) entry which is preliminary data.</text>
</comment>
<organism evidence="1 2">
    <name type="scientific">Datura stramonium</name>
    <name type="common">Jimsonweed</name>
    <name type="synonym">Common thornapple</name>
    <dbReference type="NCBI Taxonomy" id="4076"/>
    <lineage>
        <taxon>Eukaryota</taxon>
        <taxon>Viridiplantae</taxon>
        <taxon>Streptophyta</taxon>
        <taxon>Embryophyta</taxon>
        <taxon>Tracheophyta</taxon>
        <taxon>Spermatophyta</taxon>
        <taxon>Magnoliopsida</taxon>
        <taxon>eudicotyledons</taxon>
        <taxon>Gunneridae</taxon>
        <taxon>Pentapetalae</taxon>
        <taxon>asterids</taxon>
        <taxon>lamiids</taxon>
        <taxon>Solanales</taxon>
        <taxon>Solanaceae</taxon>
        <taxon>Solanoideae</taxon>
        <taxon>Datureae</taxon>
        <taxon>Datura</taxon>
    </lineage>
</organism>
<dbReference type="EMBL" id="JACEIK010000712">
    <property type="protein sequence ID" value="MCD7461247.1"/>
    <property type="molecule type" value="Genomic_DNA"/>
</dbReference>
<evidence type="ECO:0000313" key="2">
    <source>
        <dbReference type="Proteomes" id="UP000823775"/>
    </source>
</evidence>
<protein>
    <submittedName>
        <fullName evidence="1">Uncharacterized protein</fullName>
    </submittedName>
</protein>